<sequence>MKMSDMSLFRMARQQMDWLGDRQTVLAQNIANADTPNYRAKDLKALSFERELRDIKQVRMQATSGTHLQGTVQKPDFRVEELRARDVYETNPNDNGIVLEEQMMKVSDTQMKYQLASNVYQKNMTMLRTAIGRNGQ</sequence>
<evidence type="ECO:0000256" key="6">
    <source>
        <dbReference type="PIRNR" id="PIRNR002889"/>
    </source>
</evidence>
<evidence type="ECO:0000256" key="3">
    <source>
        <dbReference type="ARBA" id="ARBA00014376"/>
    </source>
</evidence>
<reference evidence="8 9" key="1">
    <citation type="submission" date="2016-10" db="EMBL/GenBank/DDBJ databases">
        <authorList>
            <person name="Varghese N."/>
            <person name="Submissions S."/>
        </authorList>
    </citation>
    <scope>NUCLEOTIDE SEQUENCE [LARGE SCALE GENOMIC DNA]</scope>
    <source>
        <strain evidence="8 9">DSM 18839</strain>
    </source>
</reference>
<evidence type="ECO:0000256" key="1">
    <source>
        <dbReference type="ARBA" id="ARBA00004117"/>
    </source>
</evidence>
<dbReference type="Pfam" id="PF00460">
    <property type="entry name" value="Flg_bb_rod"/>
    <property type="match status" value="1"/>
</dbReference>
<keyword evidence="4 6" id="KW-0975">Bacterial flagellum</keyword>
<keyword evidence="8" id="KW-0969">Cilium</keyword>
<comment type="subunit">
    <text evidence="6">The basal body constitutes a major portion of the flagellar organelle and consists of a number of rings mounted on a central rod.</text>
</comment>
<keyword evidence="9" id="KW-1185">Reference proteome</keyword>
<dbReference type="Proteomes" id="UP000198615">
    <property type="component" value="Unassembled WGS sequence"/>
</dbReference>
<dbReference type="InterPro" id="IPR006300">
    <property type="entry name" value="FlgB"/>
</dbReference>
<comment type="function">
    <text evidence="5 6">Structural component of flagellum, the bacterial motility apparatus. Part of the rod structure of flagellar basal body.</text>
</comment>
<accession>A0A8G2BN69</accession>
<evidence type="ECO:0000313" key="9">
    <source>
        <dbReference type="Proteomes" id="UP000198615"/>
    </source>
</evidence>
<proteinExistence type="inferred from homology"/>
<keyword evidence="8" id="KW-0282">Flagellum</keyword>
<dbReference type="GO" id="GO:0071973">
    <property type="term" value="P:bacterial-type flagellum-dependent cell motility"/>
    <property type="evidence" value="ECO:0007669"/>
    <property type="project" value="InterPro"/>
</dbReference>
<protein>
    <recommendedName>
        <fullName evidence="3 6">Flagellar basal body rod protein FlgB</fullName>
    </recommendedName>
</protein>
<dbReference type="InterPro" id="IPR001444">
    <property type="entry name" value="Flag_bb_rod_N"/>
</dbReference>
<dbReference type="PIRSF" id="PIRSF002889">
    <property type="entry name" value="Rod_FlgB"/>
    <property type="match status" value="1"/>
</dbReference>
<comment type="similarity">
    <text evidence="2 6">Belongs to the flagella basal body rod proteins family.</text>
</comment>
<comment type="caution">
    <text evidence="8">The sequence shown here is derived from an EMBL/GenBank/DDBJ whole genome shotgun (WGS) entry which is preliminary data.</text>
</comment>
<evidence type="ECO:0000256" key="4">
    <source>
        <dbReference type="ARBA" id="ARBA00023143"/>
    </source>
</evidence>
<dbReference type="NCBIfam" id="TIGR01396">
    <property type="entry name" value="FlgB"/>
    <property type="match status" value="1"/>
</dbReference>
<dbReference type="GO" id="GO:0030694">
    <property type="term" value="C:bacterial-type flagellum basal body, rod"/>
    <property type="evidence" value="ECO:0007669"/>
    <property type="project" value="InterPro"/>
</dbReference>
<gene>
    <name evidence="8" type="ORF">SAMN05660686_03840</name>
</gene>
<name>A0A8G2BN69_9PROT</name>
<evidence type="ECO:0000256" key="5">
    <source>
        <dbReference type="ARBA" id="ARBA00024934"/>
    </source>
</evidence>
<evidence type="ECO:0000313" key="8">
    <source>
        <dbReference type="EMBL" id="SDG26894.1"/>
    </source>
</evidence>
<dbReference type="EMBL" id="FNBW01000013">
    <property type="protein sequence ID" value="SDG26894.1"/>
    <property type="molecule type" value="Genomic_DNA"/>
</dbReference>
<organism evidence="8 9">
    <name type="scientific">Thalassobaculum litoreum DSM 18839</name>
    <dbReference type="NCBI Taxonomy" id="1123362"/>
    <lineage>
        <taxon>Bacteria</taxon>
        <taxon>Pseudomonadati</taxon>
        <taxon>Pseudomonadota</taxon>
        <taxon>Alphaproteobacteria</taxon>
        <taxon>Rhodospirillales</taxon>
        <taxon>Thalassobaculaceae</taxon>
        <taxon>Thalassobaculum</taxon>
    </lineage>
</organism>
<comment type="subcellular location">
    <subcellularLocation>
        <location evidence="1 6">Bacterial flagellum basal body</location>
    </subcellularLocation>
</comment>
<keyword evidence="8" id="KW-0966">Cell projection</keyword>
<feature type="domain" description="Flagellar basal body rod protein N-terminal" evidence="7">
    <location>
        <begin position="22"/>
        <end position="39"/>
    </location>
</feature>
<evidence type="ECO:0000259" key="7">
    <source>
        <dbReference type="Pfam" id="PF00460"/>
    </source>
</evidence>
<dbReference type="AlphaFoldDB" id="A0A8G2BN69"/>
<evidence type="ECO:0000256" key="2">
    <source>
        <dbReference type="ARBA" id="ARBA00009677"/>
    </source>
</evidence>